<gene>
    <name evidence="2" type="ORF">MOC71_16435</name>
</gene>
<dbReference type="InterPro" id="IPR051055">
    <property type="entry name" value="PIF1_helicase"/>
</dbReference>
<feature type="domain" description="UvrD-like helicase C-terminal" evidence="1">
    <location>
        <begin position="345"/>
        <end position="391"/>
    </location>
</feature>
<protein>
    <submittedName>
        <fullName evidence="2">ATP-dependent RecD-like DNA helicase</fullName>
    </submittedName>
</protein>
<sequence length="392" mass="44686">MANISLSRTQEQAVESIEKWFKGKQKQTYFLSGYAGTGKTTLVNYVIEKLGIKLDEVAFACYTGKAALVVTQKAQGRYKASTIHSLIYKVYTDNNGEIKVTKKAKSMLQDLKLIVIDEASMVDGQIMKDLKSFGIKILFIGDTGQLPPVSQNGNEEFLKMFNNPDFQLTDIHRQAAENPIIKLSMLARTKQEIEPGVYGKDGEAVVITHATWENIKDRLYKKADQIICGYNRTRKQLNSEIREVLGFTGDVPLNGDKMICLNNDWNKSIDDVSLVNGMTGYVKKVYKSEEIKEKFTHEATTIDFRPDFSEESYFREITIPNKLLTDPTFKLLPYEHKVYNSFDFGYAITCHKSQGSQWKNVVVLNEVLNKDTHHRWLYTAITRSSERLVLVI</sequence>
<evidence type="ECO:0000313" key="3">
    <source>
        <dbReference type="Proteomes" id="UP001067121"/>
    </source>
</evidence>
<dbReference type="InterPro" id="IPR027417">
    <property type="entry name" value="P-loop_NTPase"/>
</dbReference>
<dbReference type="Pfam" id="PF13604">
    <property type="entry name" value="AAA_30"/>
    <property type="match status" value="1"/>
</dbReference>
<organism evidence="2 3">
    <name type="scientific">Bacillus vallismortis</name>
    <dbReference type="NCBI Taxonomy" id="72361"/>
    <lineage>
        <taxon>Bacteria</taxon>
        <taxon>Bacillati</taxon>
        <taxon>Bacillota</taxon>
        <taxon>Bacilli</taxon>
        <taxon>Bacillales</taxon>
        <taxon>Bacillaceae</taxon>
        <taxon>Bacillus</taxon>
    </lineage>
</organism>
<dbReference type="RefSeq" id="WP_268544501.1">
    <property type="nucleotide sequence ID" value="NZ_JALAOH010000055.1"/>
</dbReference>
<evidence type="ECO:0000259" key="1">
    <source>
        <dbReference type="Pfam" id="PF13538"/>
    </source>
</evidence>
<name>A0AAP3CNH8_BACVA</name>
<dbReference type="CDD" id="cd18809">
    <property type="entry name" value="SF1_C_RecD"/>
    <property type="match status" value="1"/>
</dbReference>
<evidence type="ECO:0000313" key="2">
    <source>
        <dbReference type="EMBL" id="MCY8318280.1"/>
    </source>
</evidence>
<dbReference type="InterPro" id="IPR027785">
    <property type="entry name" value="UvrD-like_helicase_C"/>
</dbReference>
<dbReference type="GO" id="GO:0004386">
    <property type="term" value="F:helicase activity"/>
    <property type="evidence" value="ECO:0007669"/>
    <property type="project" value="UniProtKB-KW"/>
</dbReference>
<dbReference type="PANTHER" id="PTHR47642">
    <property type="entry name" value="ATP-DEPENDENT DNA HELICASE"/>
    <property type="match status" value="1"/>
</dbReference>
<dbReference type="Proteomes" id="UP001067121">
    <property type="component" value="Unassembled WGS sequence"/>
</dbReference>
<comment type="caution">
    <text evidence="2">The sequence shown here is derived from an EMBL/GenBank/DDBJ whole genome shotgun (WGS) entry which is preliminary data.</text>
</comment>
<keyword evidence="2" id="KW-0547">Nucleotide-binding</keyword>
<dbReference type="EMBL" id="JALAOH010000055">
    <property type="protein sequence ID" value="MCY8318280.1"/>
    <property type="molecule type" value="Genomic_DNA"/>
</dbReference>
<keyword evidence="2" id="KW-0347">Helicase</keyword>
<dbReference type="SUPFAM" id="SSF52540">
    <property type="entry name" value="P-loop containing nucleoside triphosphate hydrolases"/>
    <property type="match status" value="1"/>
</dbReference>
<dbReference type="PANTHER" id="PTHR47642:SF5">
    <property type="entry name" value="ATP-DEPENDENT DNA HELICASE"/>
    <property type="match status" value="1"/>
</dbReference>
<dbReference type="Gene3D" id="3.40.50.300">
    <property type="entry name" value="P-loop containing nucleotide triphosphate hydrolases"/>
    <property type="match status" value="2"/>
</dbReference>
<accession>A0AAP3CNH8</accession>
<keyword evidence="2" id="KW-0067">ATP-binding</keyword>
<dbReference type="AlphaFoldDB" id="A0AAP3CNH8"/>
<dbReference type="Pfam" id="PF13538">
    <property type="entry name" value="UvrD_C_2"/>
    <property type="match status" value="1"/>
</dbReference>
<proteinExistence type="predicted"/>
<keyword evidence="2" id="KW-0378">Hydrolase</keyword>
<reference evidence="2" key="1">
    <citation type="submission" date="2022-02" db="EMBL/GenBank/DDBJ databases">
        <title>Crop Bioprotection Bacillus Genome Sequencing.</title>
        <authorList>
            <person name="Dunlap C."/>
        </authorList>
    </citation>
    <scope>NUCLEOTIDE SEQUENCE</scope>
    <source>
        <strain evidence="2">98-1</strain>
    </source>
</reference>